<dbReference type="PROSITE" id="PS50977">
    <property type="entry name" value="HTH_TETR_2"/>
    <property type="match status" value="1"/>
</dbReference>
<keyword evidence="2 3" id="KW-0238">DNA-binding</keyword>
<comment type="caution">
    <text evidence="5">The sequence shown here is derived from an EMBL/GenBank/DDBJ whole genome shotgun (WGS) entry which is preliminary data.</text>
</comment>
<reference evidence="5 6" key="1">
    <citation type="submission" date="2015-04" db="EMBL/GenBank/DDBJ databases">
        <title>Taxonomic description and genome sequence of Bacillus campisalis sp. nov., a novel member of the genus Bacillus isolated from solar saltern.</title>
        <authorList>
            <person name="Mathan Kumar R."/>
            <person name="Kaur G."/>
            <person name="Kumar A."/>
            <person name="Singh N.K."/>
            <person name="Kaur N."/>
            <person name="Kumar N."/>
            <person name="Mayilraj S."/>
        </authorList>
    </citation>
    <scope>NUCLEOTIDE SEQUENCE [LARGE SCALE GENOMIC DNA]</scope>
    <source>
        <strain evidence="5 6">SA2-6</strain>
    </source>
</reference>
<dbReference type="SUPFAM" id="SSF46689">
    <property type="entry name" value="Homeodomain-like"/>
    <property type="match status" value="1"/>
</dbReference>
<dbReference type="PANTHER" id="PTHR43479">
    <property type="entry name" value="ACREF/ENVCD OPERON REPRESSOR-RELATED"/>
    <property type="match status" value="1"/>
</dbReference>
<sequence>MQDTKVDPRITRTRRLLMDAFLKLTIKKDFKDITIKDITDEATVNRATFYSHFQDKYDLMDAAITEDILENIVDNLSHYNELNEESIVKIFVTLTQFHTNLTTQLNTQCRRSYASLSSIIEPKVKKELEKVLYSLLLKQQSKLDSEALKIGAAVLSWGIYGASVDWKHNSSLSVGQYIKIALPFIVTEINHFKG</sequence>
<evidence type="ECO:0000256" key="1">
    <source>
        <dbReference type="ARBA" id="ARBA00022491"/>
    </source>
</evidence>
<dbReference type="OrthoDB" id="9810250at2"/>
<proteinExistence type="predicted"/>
<dbReference type="AlphaFoldDB" id="A0A0M2SJJ3"/>
<organism evidence="5 6">
    <name type="scientific">Mesobacillus campisalis</name>
    <dbReference type="NCBI Taxonomy" id="1408103"/>
    <lineage>
        <taxon>Bacteria</taxon>
        <taxon>Bacillati</taxon>
        <taxon>Bacillota</taxon>
        <taxon>Bacilli</taxon>
        <taxon>Bacillales</taxon>
        <taxon>Bacillaceae</taxon>
        <taxon>Mesobacillus</taxon>
    </lineage>
</organism>
<protein>
    <recommendedName>
        <fullName evidence="4">HTH tetR-type domain-containing protein</fullName>
    </recommendedName>
</protein>
<dbReference type="Proteomes" id="UP000034166">
    <property type="component" value="Unassembled WGS sequence"/>
</dbReference>
<dbReference type="InterPro" id="IPR009057">
    <property type="entry name" value="Homeodomain-like_sf"/>
</dbReference>
<evidence type="ECO:0000313" key="6">
    <source>
        <dbReference type="Proteomes" id="UP000034166"/>
    </source>
</evidence>
<evidence type="ECO:0000256" key="2">
    <source>
        <dbReference type="ARBA" id="ARBA00023125"/>
    </source>
</evidence>
<evidence type="ECO:0000259" key="4">
    <source>
        <dbReference type="PROSITE" id="PS50977"/>
    </source>
</evidence>
<evidence type="ECO:0000256" key="3">
    <source>
        <dbReference type="PROSITE-ProRule" id="PRU00335"/>
    </source>
</evidence>
<accession>A0A0M2SJJ3</accession>
<dbReference type="PANTHER" id="PTHR43479:SF7">
    <property type="entry name" value="TETR-FAMILY TRANSCRIPTIONAL REGULATOR"/>
    <property type="match status" value="1"/>
</dbReference>
<dbReference type="InterPro" id="IPR001647">
    <property type="entry name" value="HTH_TetR"/>
</dbReference>
<feature type="DNA-binding region" description="H-T-H motif" evidence="3">
    <location>
        <begin position="34"/>
        <end position="53"/>
    </location>
</feature>
<gene>
    <name evidence="5" type="ORF">WQ57_23125</name>
</gene>
<name>A0A0M2SJJ3_9BACI</name>
<dbReference type="InterPro" id="IPR050624">
    <property type="entry name" value="HTH-type_Tx_Regulator"/>
</dbReference>
<keyword evidence="6" id="KW-1185">Reference proteome</keyword>
<keyword evidence="1" id="KW-0678">Repressor</keyword>
<dbReference type="Pfam" id="PF00440">
    <property type="entry name" value="TetR_N"/>
    <property type="match status" value="1"/>
</dbReference>
<dbReference type="RefSeq" id="WP_046526002.1">
    <property type="nucleotide sequence ID" value="NZ_LAYY01000097.1"/>
</dbReference>
<dbReference type="PATRIC" id="fig|1408103.3.peg.4988"/>
<evidence type="ECO:0000313" key="5">
    <source>
        <dbReference type="EMBL" id="KKK34443.1"/>
    </source>
</evidence>
<dbReference type="EMBL" id="LAYY01000097">
    <property type="protein sequence ID" value="KKK34443.1"/>
    <property type="molecule type" value="Genomic_DNA"/>
</dbReference>
<dbReference type="Gene3D" id="1.10.357.10">
    <property type="entry name" value="Tetracycline Repressor, domain 2"/>
    <property type="match status" value="1"/>
</dbReference>
<dbReference type="GO" id="GO:0003677">
    <property type="term" value="F:DNA binding"/>
    <property type="evidence" value="ECO:0007669"/>
    <property type="project" value="UniProtKB-UniRule"/>
</dbReference>
<feature type="domain" description="HTH tetR-type" evidence="4">
    <location>
        <begin position="11"/>
        <end position="71"/>
    </location>
</feature>